<dbReference type="PANTHER" id="PTHR46268:SF6">
    <property type="entry name" value="UNIVERSAL STRESS PROTEIN UP12"/>
    <property type="match status" value="1"/>
</dbReference>
<reference evidence="3 4" key="1">
    <citation type="submission" date="2017-08" db="EMBL/GenBank/DDBJ databases">
        <title>Infants hospitalized years apart are colonized by the same room-sourced microbial strains.</title>
        <authorList>
            <person name="Brooks B."/>
            <person name="Olm M.R."/>
            <person name="Firek B.A."/>
            <person name="Baker R."/>
            <person name="Thomas B.C."/>
            <person name="Morowitz M.J."/>
            <person name="Banfield J.F."/>
        </authorList>
    </citation>
    <scope>NUCLEOTIDE SEQUENCE [LARGE SCALE GENOMIC DNA]</scope>
    <source>
        <strain evidence="3">S2_009_000_R2_77</strain>
    </source>
</reference>
<dbReference type="EMBL" id="QFOH01000010">
    <property type="protein sequence ID" value="PZP24211.1"/>
    <property type="molecule type" value="Genomic_DNA"/>
</dbReference>
<comment type="caution">
    <text evidence="3">The sequence shown here is derived from an EMBL/GenBank/DDBJ whole genome shotgun (WGS) entry which is preliminary data.</text>
</comment>
<feature type="domain" description="UspA" evidence="2">
    <location>
        <begin position="3"/>
        <end position="155"/>
    </location>
</feature>
<evidence type="ECO:0000259" key="2">
    <source>
        <dbReference type="Pfam" id="PF00582"/>
    </source>
</evidence>
<organism evidence="3 4">
    <name type="scientific">Pseudomonas kuykendallii</name>
    <dbReference type="NCBI Taxonomy" id="1007099"/>
    <lineage>
        <taxon>Bacteria</taxon>
        <taxon>Pseudomonadati</taxon>
        <taxon>Pseudomonadota</taxon>
        <taxon>Gammaproteobacteria</taxon>
        <taxon>Pseudomonadales</taxon>
        <taxon>Pseudomonadaceae</taxon>
        <taxon>Pseudomonas</taxon>
    </lineage>
</organism>
<evidence type="ECO:0000313" key="4">
    <source>
        <dbReference type="Proteomes" id="UP000249198"/>
    </source>
</evidence>
<dbReference type="SUPFAM" id="SSF52402">
    <property type="entry name" value="Adenine nucleotide alpha hydrolases-like"/>
    <property type="match status" value="2"/>
</dbReference>
<feature type="domain" description="UspA" evidence="2">
    <location>
        <begin position="212"/>
        <end position="282"/>
    </location>
</feature>
<dbReference type="Proteomes" id="UP000249198">
    <property type="component" value="Unassembled WGS sequence"/>
</dbReference>
<proteinExistence type="inferred from homology"/>
<sequence>MSQVLACIDASVSAPSVVDYAAWAALRLGAPLTFLHVLDEQRYPRGDAGGNPGLGEREALLNELSSLDAQRNRLALEDGRVLLQEARQRAHSAGVPIAETQQRHGDLLHSLNELQGDTQLLVMGRQGERSGGHALQIGSQLENVIRAVPRPILVAPSTFRVPRRLMLAFDGSVTARQAVATLASGPLCEGMPIHLVMIGADTGDNWAPLDNAAARLASAGYDVRQAIRHGEVVSTLLAYQEEHSIDVLAMGAYGHSRIRQFLVGSTTGALLRSSSGALLILR</sequence>
<dbReference type="AlphaFoldDB" id="A0A2W5CXW4"/>
<dbReference type="InterPro" id="IPR006015">
    <property type="entry name" value="Universal_stress_UspA"/>
</dbReference>
<dbReference type="RefSeq" id="WP_273231358.1">
    <property type="nucleotide sequence ID" value="NZ_DALYZG010000032.1"/>
</dbReference>
<comment type="similarity">
    <text evidence="1">Belongs to the universal stress protein A family.</text>
</comment>
<name>A0A2W5CXW4_9PSED</name>
<gene>
    <name evidence="3" type="ORF">DI599_09360</name>
</gene>
<protein>
    <submittedName>
        <fullName evidence="3">Universal stress protein UspA</fullName>
    </submittedName>
</protein>
<dbReference type="PRINTS" id="PR01438">
    <property type="entry name" value="UNVRSLSTRESS"/>
</dbReference>
<accession>A0A2W5CXW4</accession>
<evidence type="ECO:0000256" key="1">
    <source>
        <dbReference type="ARBA" id="ARBA00008791"/>
    </source>
</evidence>
<dbReference type="Gene3D" id="3.40.50.12370">
    <property type="match status" value="1"/>
</dbReference>
<dbReference type="InterPro" id="IPR006016">
    <property type="entry name" value="UspA"/>
</dbReference>
<dbReference type="PANTHER" id="PTHR46268">
    <property type="entry name" value="STRESS RESPONSE PROTEIN NHAX"/>
    <property type="match status" value="1"/>
</dbReference>
<evidence type="ECO:0000313" key="3">
    <source>
        <dbReference type="EMBL" id="PZP24211.1"/>
    </source>
</evidence>
<dbReference type="CDD" id="cd00293">
    <property type="entry name" value="USP-like"/>
    <property type="match status" value="2"/>
</dbReference>
<dbReference type="Pfam" id="PF00582">
    <property type="entry name" value="Usp"/>
    <property type="match status" value="2"/>
</dbReference>